<organism evidence="2 3">
    <name type="scientific">Orchesella dallaii</name>
    <dbReference type="NCBI Taxonomy" id="48710"/>
    <lineage>
        <taxon>Eukaryota</taxon>
        <taxon>Metazoa</taxon>
        <taxon>Ecdysozoa</taxon>
        <taxon>Arthropoda</taxon>
        <taxon>Hexapoda</taxon>
        <taxon>Collembola</taxon>
        <taxon>Entomobryomorpha</taxon>
        <taxon>Entomobryoidea</taxon>
        <taxon>Orchesellidae</taxon>
        <taxon>Orchesellinae</taxon>
        <taxon>Orchesella</taxon>
    </lineage>
</organism>
<dbReference type="Proteomes" id="UP001642540">
    <property type="component" value="Unassembled WGS sequence"/>
</dbReference>
<reference evidence="2 3" key="1">
    <citation type="submission" date="2024-08" db="EMBL/GenBank/DDBJ databases">
        <authorList>
            <person name="Cucini C."/>
            <person name="Frati F."/>
        </authorList>
    </citation>
    <scope>NUCLEOTIDE SEQUENCE [LARGE SCALE GENOMIC DNA]</scope>
</reference>
<proteinExistence type="predicted"/>
<feature type="compositionally biased region" description="Polar residues" evidence="1">
    <location>
        <begin position="9"/>
        <end position="34"/>
    </location>
</feature>
<feature type="region of interest" description="Disordered" evidence="1">
    <location>
        <begin position="1"/>
        <end position="34"/>
    </location>
</feature>
<protein>
    <submittedName>
        <fullName evidence="2">Uncharacterized protein</fullName>
    </submittedName>
</protein>
<evidence type="ECO:0000256" key="1">
    <source>
        <dbReference type="SAM" id="MobiDB-lite"/>
    </source>
</evidence>
<comment type="caution">
    <text evidence="2">The sequence shown here is derived from an EMBL/GenBank/DDBJ whole genome shotgun (WGS) entry which is preliminary data.</text>
</comment>
<gene>
    <name evidence="2" type="ORF">ODALV1_LOCUS31551</name>
</gene>
<evidence type="ECO:0000313" key="3">
    <source>
        <dbReference type="Proteomes" id="UP001642540"/>
    </source>
</evidence>
<dbReference type="EMBL" id="CAXLJM020000177">
    <property type="protein sequence ID" value="CAL8148848.1"/>
    <property type="molecule type" value="Genomic_DNA"/>
</dbReference>
<sequence>MRQMRKQTSDVNESAASGRRSITTSPIRGVPVTSTPRIDRLHSATLIDVTNTLKSEDQVLKEENVVTVPNIENVDSFSGTFNTSDVPEGVLRERKIVQQLDFNHSQPELG</sequence>
<evidence type="ECO:0000313" key="2">
    <source>
        <dbReference type="EMBL" id="CAL8148848.1"/>
    </source>
</evidence>
<accession>A0ABP1SA23</accession>
<name>A0ABP1SA23_9HEXA</name>
<keyword evidence="3" id="KW-1185">Reference proteome</keyword>